<reference evidence="1" key="1">
    <citation type="submission" date="2021-06" db="EMBL/GenBank/DDBJ databases">
        <authorList>
            <person name="Kallberg Y."/>
            <person name="Tangrot J."/>
            <person name="Rosling A."/>
        </authorList>
    </citation>
    <scope>NUCLEOTIDE SEQUENCE</scope>
    <source>
        <strain evidence="1">28 12/20/2015</strain>
    </source>
</reference>
<protein>
    <submittedName>
        <fullName evidence="1">4936_t:CDS:1</fullName>
    </submittedName>
</protein>
<dbReference type="EMBL" id="CAJVPW010019441">
    <property type="protein sequence ID" value="CAG8686365.1"/>
    <property type="molecule type" value="Genomic_DNA"/>
</dbReference>
<name>A0ACA9P0Z7_9GLOM</name>
<proteinExistence type="predicted"/>
<gene>
    <name evidence="1" type="ORF">SPELUC_LOCUS10448</name>
</gene>
<sequence>MSFEFLFNYCENLFKNKNDFYNKQINVSKKALIDLPNEVMYTIFDMLCIDCKNAKYFIYILVSRFWAKYFIPKLWSNVTRDFNEFDQQSVKAWNQILKWSFYYDKDDETDTKNSPLFNYLKYIEELSFFAIDLYCNNMDLYEIFEKDKFSMIIRRNVIRYCKILKYLDTGIKCISDKDWKENYLNILFVKIGPMTDIVITGVANLRIKERIFSDGINVKSIEYRNILHEKRQLYLQYSKKNNLYFHRTMFDDLIKWV</sequence>
<accession>A0ACA9P0Z7</accession>
<evidence type="ECO:0000313" key="1">
    <source>
        <dbReference type="EMBL" id="CAG8686365.1"/>
    </source>
</evidence>
<keyword evidence="2" id="KW-1185">Reference proteome</keyword>
<comment type="caution">
    <text evidence="1">The sequence shown here is derived from an EMBL/GenBank/DDBJ whole genome shotgun (WGS) entry which is preliminary data.</text>
</comment>
<organism evidence="1 2">
    <name type="scientific">Cetraspora pellucida</name>
    <dbReference type="NCBI Taxonomy" id="1433469"/>
    <lineage>
        <taxon>Eukaryota</taxon>
        <taxon>Fungi</taxon>
        <taxon>Fungi incertae sedis</taxon>
        <taxon>Mucoromycota</taxon>
        <taxon>Glomeromycotina</taxon>
        <taxon>Glomeromycetes</taxon>
        <taxon>Diversisporales</taxon>
        <taxon>Gigasporaceae</taxon>
        <taxon>Cetraspora</taxon>
    </lineage>
</organism>
<dbReference type="Proteomes" id="UP000789366">
    <property type="component" value="Unassembled WGS sequence"/>
</dbReference>
<evidence type="ECO:0000313" key="2">
    <source>
        <dbReference type="Proteomes" id="UP000789366"/>
    </source>
</evidence>